<keyword evidence="2" id="KW-1185">Reference proteome</keyword>
<dbReference type="Proteomes" id="UP000003438">
    <property type="component" value="Unassembled WGS sequence"/>
</dbReference>
<sequence>MQVFTGQRSRLAHLFEGAGLCEGRCGLTGVHLLFEHPLVFLGQVGYLHRRIESDLVFVHHLEDGRDQMGYHASTRTGR</sequence>
<reference evidence="1" key="1">
    <citation type="submission" date="2009-12" db="EMBL/GenBank/DDBJ databases">
        <authorList>
            <person name="Weinstock G."/>
            <person name="Sodergren E."/>
            <person name="Clifton S."/>
            <person name="Fulton L."/>
            <person name="Fulton B."/>
            <person name="Courtney L."/>
            <person name="Fronick C."/>
            <person name="Harrison M."/>
            <person name="Strong C."/>
            <person name="Farmer C."/>
            <person name="Delahaunty K."/>
            <person name="Markovic C."/>
            <person name="Hall O."/>
            <person name="Minx P."/>
            <person name="Tomlinson C."/>
            <person name="Mitreva M."/>
            <person name="Nelson J."/>
            <person name="Hou S."/>
            <person name="Wollam A."/>
            <person name="Pepin K.H."/>
            <person name="Johnson M."/>
            <person name="Bhonagiri V."/>
            <person name="Nash W.E."/>
            <person name="Warren W."/>
            <person name="Chinwalla A."/>
            <person name="Mardis E.R."/>
            <person name="Wilson R.K."/>
        </authorList>
    </citation>
    <scope>NUCLEOTIDE SEQUENCE [LARGE SCALE GENOMIC DNA]</scope>
    <source>
        <strain evidence="1">DSM 15176</strain>
    </source>
</reference>
<evidence type="ECO:0000313" key="1">
    <source>
        <dbReference type="EMBL" id="EFB75958.1"/>
    </source>
</evidence>
<accession>D1PN24</accession>
<dbReference type="EMBL" id="ACBY02000023">
    <property type="protein sequence ID" value="EFB75958.1"/>
    <property type="molecule type" value="Genomic_DNA"/>
</dbReference>
<dbReference type="STRING" id="411471.SUBVAR_05738"/>
<dbReference type="AlphaFoldDB" id="D1PN24"/>
<evidence type="ECO:0000313" key="2">
    <source>
        <dbReference type="Proteomes" id="UP000003438"/>
    </source>
</evidence>
<dbReference type="HOGENOM" id="CLU_2620711_0_0_9"/>
<protein>
    <submittedName>
        <fullName evidence="1">Uncharacterized protein</fullName>
    </submittedName>
</protein>
<comment type="caution">
    <text evidence="1">The sequence shown here is derived from an EMBL/GenBank/DDBJ whole genome shotgun (WGS) entry which is preliminary data.</text>
</comment>
<gene>
    <name evidence="1" type="ORF">SUBVAR_05738</name>
</gene>
<organism evidence="1 2">
    <name type="scientific">Subdoligranulum variabile DSM 15176</name>
    <dbReference type="NCBI Taxonomy" id="411471"/>
    <lineage>
        <taxon>Bacteria</taxon>
        <taxon>Bacillati</taxon>
        <taxon>Bacillota</taxon>
        <taxon>Clostridia</taxon>
        <taxon>Eubacteriales</taxon>
        <taxon>Oscillospiraceae</taxon>
        <taxon>Subdoligranulum</taxon>
    </lineage>
</organism>
<proteinExistence type="predicted"/>
<name>D1PN24_9FIRM</name>